<dbReference type="AlphaFoldDB" id="A0A6M1SH76"/>
<dbReference type="Gene3D" id="1.10.150.130">
    <property type="match status" value="1"/>
</dbReference>
<evidence type="ECO:0000256" key="1">
    <source>
        <dbReference type="ARBA" id="ARBA00008857"/>
    </source>
</evidence>
<reference evidence="6 7" key="2">
    <citation type="submission" date="2020-03" db="EMBL/GenBank/DDBJ databases">
        <title>Devosia chinhatensis sp. nov., isolated from a hexachlorocyclohexane (HCH) dump site in India.</title>
        <authorList>
            <person name="Kumar M."/>
            <person name="Lal R."/>
        </authorList>
    </citation>
    <scope>NUCLEOTIDE SEQUENCE [LARGE SCALE GENOMIC DNA]</scope>
    <source>
        <strain evidence="6 7">H239</strain>
    </source>
</reference>
<accession>A0A6M1SH76</accession>
<evidence type="ECO:0000256" key="4">
    <source>
        <dbReference type="ARBA" id="ARBA00023172"/>
    </source>
</evidence>
<reference evidence="6 7" key="1">
    <citation type="submission" date="2020-02" db="EMBL/GenBank/DDBJ databases">
        <authorList>
            <person name="Khan S.A."/>
            <person name="Jeon C.O."/>
            <person name="Chun B.H."/>
        </authorList>
    </citation>
    <scope>NUCLEOTIDE SEQUENCE [LARGE SCALE GENOMIC DNA]</scope>
    <source>
        <strain evidence="6 7">H239</strain>
    </source>
</reference>
<dbReference type="Proteomes" id="UP000474802">
    <property type="component" value="Unassembled WGS sequence"/>
</dbReference>
<protein>
    <recommendedName>
        <fullName evidence="8">Integrase</fullName>
    </recommendedName>
</protein>
<feature type="region of interest" description="Disordered" evidence="5">
    <location>
        <begin position="16"/>
        <end position="37"/>
    </location>
</feature>
<dbReference type="SUPFAM" id="SSF56349">
    <property type="entry name" value="DNA breaking-rejoining enzymes"/>
    <property type="match status" value="1"/>
</dbReference>
<evidence type="ECO:0000256" key="2">
    <source>
        <dbReference type="ARBA" id="ARBA00022908"/>
    </source>
</evidence>
<dbReference type="InterPro" id="IPR013762">
    <property type="entry name" value="Integrase-like_cat_sf"/>
</dbReference>
<keyword evidence="4" id="KW-0233">DNA recombination</keyword>
<evidence type="ECO:0000313" key="6">
    <source>
        <dbReference type="EMBL" id="NGP16548.1"/>
    </source>
</evidence>
<name>A0A6M1SH76_9HYPH</name>
<comment type="caution">
    <text evidence="6">The sequence shown here is derived from an EMBL/GenBank/DDBJ whole genome shotgun (WGS) entry which is preliminary data.</text>
</comment>
<dbReference type="GO" id="GO:0003677">
    <property type="term" value="F:DNA binding"/>
    <property type="evidence" value="ECO:0007669"/>
    <property type="project" value="UniProtKB-KW"/>
</dbReference>
<dbReference type="EMBL" id="JAALFG010000001">
    <property type="protein sequence ID" value="NGP16548.1"/>
    <property type="molecule type" value="Genomic_DNA"/>
</dbReference>
<comment type="similarity">
    <text evidence="1">Belongs to the 'phage' integrase family.</text>
</comment>
<dbReference type="InterPro" id="IPR050090">
    <property type="entry name" value="Tyrosine_recombinase_XerCD"/>
</dbReference>
<dbReference type="PANTHER" id="PTHR30349">
    <property type="entry name" value="PHAGE INTEGRASE-RELATED"/>
    <property type="match status" value="1"/>
</dbReference>
<dbReference type="GO" id="GO:0006310">
    <property type="term" value="P:DNA recombination"/>
    <property type="evidence" value="ECO:0007669"/>
    <property type="project" value="UniProtKB-KW"/>
</dbReference>
<dbReference type="Gene3D" id="1.10.443.10">
    <property type="entry name" value="Intergrase catalytic core"/>
    <property type="match status" value="1"/>
</dbReference>
<keyword evidence="3" id="KW-0238">DNA-binding</keyword>
<proteinExistence type="inferred from homology"/>
<organism evidence="6 7">
    <name type="scientific">Devosia aurantiaca</name>
    <dbReference type="NCBI Taxonomy" id="2714858"/>
    <lineage>
        <taxon>Bacteria</taxon>
        <taxon>Pseudomonadati</taxon>
        <taxon>Pseudomonadota</taxon>
        <taxon>Alphaproteobacteria</taxon>
        <taxon>Hyphomicrobiales</taxon>
        <taxon>Devosiaceae</taxon>
        <taxon>Devosia</taxon>
    </lineage>
</organism>
<dbReference type="PANTHER" id="PTHR30349:SF41">
    <property type="entry name" value="INTEGRASE_RECOMBINASE PROTEIN MJ0367-RELATED"/>
    <property type="match status" value="1"/>
</dbReference>
<dbReference type="RefSeq" id="WP_164532802.1">
    <property type="nucleotide sequence ID" value="NZ_JAALFG010000001.1"/>
</dbReference>
<dbReference type="InterPro" id="IPR010998">
    <property type="entry name" value="Integrase_recombinase_N"/>
</dbReference>
<evidence type="ECO:0000313" key="7">
    <source>
        <dbReference type="Proteomes" id="UP000474802"/>
    </source>
</evidence>
<gene>
    <name evidence="6" type="ORF">G5575_01560</name>
</gene>
<sequence length="363" mass="41008">MSAAAALAQAYRELAKRASGDISPDPDAGRFPEPNVIGKSRQVRARVSWRDVHQDYLAEAKPAASSIKRQTGVLSAFFGFLGHDDMEQVTEADAERWIQHRLGVVSPRTVRDADMAHPKTLFIWAKRKKRVAHQPFENSKVIVPEEDVLRDREFDQDEAERILRATMLPRTKNLTEEGLAARRWMPWIMCYSGARVNEVSQARAEDVKERRSRNGQLIWCIRLTPEAGTVKNRKARWVALHPHLIEQGFIKYVESRAGRHLFYDPERRRGGSDANPQYKKVGESLAHWVRHTVGITDTGVDPNHGWRHLFRSSLLAAGVQEQIIDRIDGHASKTVGQSYGTAWPEVMLAAVSTIPAYRLGGSV</sequence>
<dbReference type="InterPro" id="IPR011010">
    <property type="entry name" value="DNA_brk_join_enz"/>
</dbReference>
<keyword evidence="7" id="KW-1185">Reference proteome</keyword>
<dbReference type="GO" id="GO:0015074">
    <property type="term" value="P:DNA integration"/>
    <property type="evidence" value="ECO:0007669"/>
    <property type="project" value="UniProtKB-KW"/>
</dbReference>
<evidence type="ECO:0000256" key="3">
    <source>
        <dbReference type="ARBA" id="ARBA00023125"/>
    </source>
</evidence>
<keyword evidence="2" id="KW-0229">DNA integration</keyword>
<evidence type="ECO:0008006" key="8">
    <source>
        <dbReference type="Google" id="ProtNLM"/>
    </source>
</evidence>
<evidence type="ECO:0000256" key="5">
    <source>
        <dbReference type="SAM" id="MobiDB-lite"/>
    </source>
</evidence>